<feature type="binding site" evidence="8">
    <location>
        <begin position="235"/>
        <end position="236"/>
    </location>
    <ligand>
        <name>substrate</name>
    </ligand>
</feature>
<evidence type="ECO:0000256" key="8">
    <source>
        <dbReference type="HAMAP-Rule" id="MF_00197"/>
    </source>
</evidence>
<dbReference type="Gene3D" id="3.10.310.10">
    <property type="entry name" value="Diaminopimelate Epimerase, Chain A, domain 1"/>
    <property type="match status" value="2"/>
</dbReference>
<comment type="subcellular location">
    <subcellularLocation>
        <location evidence="8">Cytoplasm</location>
    </subcellularLocation>
</comment>
<comment type="catalytic activity">
    <reaction evidence="7 8">
        <text>(2S,6S)-2,6-diaminopimelate = meso-2,6-diaminopimelate</text>
        <dbReference type="Rhea" id="RHEA:15393"/>
        <dbReference type="ChEBI" id="CHEBI:57609"/>
        <dbReference type="ChEBI" id="CHEBI:57791"/>
        <dbReference type="EC" id="5.1.1.7"/>
    </reaction>
</comment>
<dbReference type="EMBL" id="JADKMY010000001">
    <property type="protein sequence ID" value="MBF4553470.1"/>
    <property type="molecule type" value="Genomic_DNA"/>
</dbReference>
<comment type="pathway">
    <text evidence="1 8">Amino-acid biosynthesis; L-lysine biosynthesis via DAP pathway; DL-2,6-diaminopimelate from LL-2,6-diaminopimelate: step 1/1.</text>
</comment>
<comment type="caution">
    <text evidence="10">The sequence shown here is derived from an EMBL/GenBank/DDBJ whole genome shotgun (WGS) entry which is preliminary data.</text>
</comment>
<comment type="function">
    <text evidence="8">Catalyzes the stereoinversion of LL-2,6-diaminopimelate (L,L-DAP) to meso-diaminopimelate (meso-DAP), a precursor of L-lysine and an essential component of the bacterial peptidoglycan.</text>
</comment>
<dbReference type="SUPFAM" id="SSF54506">
    <property type="entry name" value="Diaminopimelate epimerase-like"/>
    <property type="match status" value="2"/>
</dbReference>
<dbReference type="PANTHER" id="PTHR31689">
    <property type="entry name" value="DIAMINOPIMELATE EPIMERASE, CHLOROPLASTIC"/>
    <property type="match status" value="1"/>
</dbReference>
<keyword evidence="11" id="KW-1185">Reference proteome</keyword>
<evidence type="ECO:0000313" key="11">
    <source>
        <dbReference type="Proteomes" id="UP000635902"/>
    </source>
</evidence>
<dbReference type="InterPro" id="IPR018510">
    <property type="entry name" value="DAP_epimerase_AS"/>
</dbReference>
<evidence type="ECO:0000256" key="6">
    <source>
        <dbReference type="ARBA" id="ARBA00023235"/>
    </source>
</evidence>
<evidence type="ECO:0000256" key="7">
    <source>
        <dbReference type="ARBA" id="ARBA00051712"/>
    </source>
</evidence>
<evidence type="ECO:0000256" key="4">
    <source>
        <dbReference type="ARBA" id="ARBA00022605"/>
    </source>
</evidence>
<keyword evidence="5 8" id="KW-0457">Lysine biosynthesis</keyword>
<proteinExistence type="inferred from homology"/>
<feature type="binding site" evidence="8">
    <location>
        <begin position="225"/>
        <end position="226"/>
    </location>
    <ligand>
        <name>substrate</name>
    </ligand>
</feature>
<evidence type="ECO:0000256" key="9">
    <source>
        <dbReference type="PROSITE-ProRule" id="PRU10125"/>
    </source>
</evidence>
<feature type="binding site" evidence="8">
    <location>
        <position position="16"/>
    </location>
    <ligand>
        <name>substrate</name>
    </ligand>
</feature>
<feature type="binding site" evidence="8">
    <location>
        <position position="171"/>
    </location>
    <ligand>
        <name>substrate</name>
    </ligand>
</feature>
<evidence type="ECO:0000256" key="1">
    <source>
        <dbReference type="ARBA" id="ARBA00005196"/>
    </source>
</evidence>
<evidence type="ECO:0000256" key="3">
    <source>
        <dbReference type="ARBA" id="ARBA00013080"/>
    </source>
</evidence>
<dbReference type="PANTHER" id="PTHR31689:SF0">
    <property type="entry name" value="DIAMINOPIMELATE EPIMERASE"/>
    <property type="match status" value="1"/>
</dbReference>
<comment type="subunit">
    <text evidence="8">Homodimer.</text>
</comment>
<comment type="similarity">
    <text evidence="2 8">Belongs to the diaminopimelate epimerase family.</text>
</comment>
<dbReference type="Pfam" id="PF01678">
    <property type="entry name" value="DAP_epimerase"/>
    <property type="match status" value="2"/>
</dbReference>
<dbReference type="HAMAP" id="MF_00197">
    <property type="entry name" value="DAP_epimerase"/>
    <property type="match status" value="1"/>
</dbReference>
<dbReference type="Proteomes" id="UP000635902">
    <property type="component" value="Unassembled WGS sequence"/>
</dbReference>
<dbReference type="PROSITE" id="PS01326">
    <property type="entry name" value="DAP_EPIMERASE"/>
    <property type="match status" value="1"/>
</dbReference>
<reference evidence="10 11" key="1">
    <citation type="submission" date="2020-10" db="EMBL/GenBank/DDBJ databases">
        <title>Novel species in genus Corynebacterium.</title>
        <authorList>
            <person name="Zhang G."/>
        </authorList>
    </citation>
    <scope>NUCLEOTIDE SEQUENCE [LARGE SCALE GENOMIC DNA]</scope>
    <source>
        <strain evidence="10 11">DSM 45110</strain>
    </source>
</reference>
<feature type="site" description="Could be important to modulate the pK values of the two catalytic cysteine residues" evidence="8">
    <location>
        <position position="173"/>
    </location>
</feature>
<dbReference type="RefSeq" id="WP_194556273.1">
    <property type="nucleotide sequence ID" value="NZ_JADKMY010000001.1"/>
</dbReference>
<dbReference type="EC" id="5.1.1.7" evidence="3 8"/>
<feature type="binding site" evidence="8">
    <location>
        <begin position="93"/>
        <end position="94"/>
    </location>
    <ligand>
        <name>substrate</name>
    </ligand>
</feature>
<keyword evidence="4 8" id="KW-0028">Amino-acid biosynthesis</keyword>
<feature type="active site" evidence="9">
    <location>
        <position position="92"/>
    </location>
</feature>
<dbReference type="NCBIfam" id="TIGR00652">
    <property type="entry name" value="DapF"/>
    <property type="match status" value="1"/>
</dbReference>
<sequence>MNNPAWKFLKAHGTENDFVVLVDPEVSIELSESTVQQLADRRAGIGGDGVIRIATAGKLLERGVLNELPGDCDESEWFMDYRNSDGSLAEMCGNGVRVFAHVLAEQGLVPMEGETHFGIGTRNGRKAVTIHHADAQHAMVSVEMGSVTEMGDSSVEVAGIQATGLGVNVGNPHAVVILSNLTQDSLRELPVGQPVTWDPKFFPHGVNVEVITPLQSDAIHMRVHERGVGETRSCGTGTVAAAFAALRNADRSEGTVAVNVPGGQVEVTLAEGRATLKGPSQIIATGEYRG</sequence>
<keyword evidence="8" id="KW-0963">Cytoplasm</keyword>
<feature type="site" description="Could be important to modulate the pK values of the two catalytic cysteine residues" evidence="8">
    <location>
        <position position="225"/>
    </location>
</feature>
<name>A0ABR9ZJA4_9CORY</name>
<evidence type="ECO:0000313" key="10">
    <source>
        <dbReference type="EMBL" id="MBF4553470.1"/>
    </source>
</evidence>
<feature type="active site" description="Proton acceptor" evidence="8">
    <location>
        <position position="234"/>
    </location>
</feature>
<feature type="binding site" evidence="8">
    <location>
        <position position="83"/>
    </location>
    <ligand>
        <name>substrate</name>
    </ligand>
</feature>
<dbReference type="InterPro" id="IPR001653">
    <property type="entry name" value="DAP_epimerase_DapF"/>
</dbReference>
<keyword evidence="6 8" id="KW-0413">Isomerase</keyword>
<accession>A0ABR9ZJA4</accession>
<dbReference type="GO" id="GO:0008837">
    <property type="term" value="F:diaminopimelate epimerase activity"/>
    <property type="evidence" value="ECO:0007669"/>
    <property type="project" value="UniProtKB-EC"/>
</dbReference>
<organism evidence="10 11">
    <name type="scientific">Corynebacterium suicordis DSM 45110</name>
    <dbReference type="NCBI Taxonomy" id="1121369"/>
    <lineage>
        <taxon>Bacteria</taxon>
        <taxon>Bacillati</taxon>
        <taxon>Actinomycetota</taxon>
        <taxon>Actinomycetes</taxon>
        <taxon>Mycobacteriales</taxon>
        <taxon>Corynebacteriaceae</taxon>
        <taxon>Corynebacterium</taxon>
    </lineage>
</organism>
<gene>
    <name evidence="8" type="primary">dapF</name>
    <name evidence="10" type="ORF">IRY30_05155</name>
</gene>
<feature type="active site" description="Proton donor" evidence="8">
    <location>
        <position position="92"/>
    </location>
</feature>
<comment type="caution">
    <text evidence="8">Lacks conserved residue(s) required for the propagation of feature annotation.</text>
</comment>
<evidence type="ECO:0000256" key="5">
    <source>
        <dbReference type="ARBA" id="ARBA00023154"/>
    </source>
</evidence>
<feature type="binding site" evidence="8">
    <location>
        <position position="207"/>
    </location>
    <ligand>
        <name>substrate</name>
    </ligand>
</feature>
<evidence type="ECO:0000256" key="2">
    <source>
        <dbReference type="ARBA" id="ARBA00010219"/>
    </source>
</evidence>
<protein>
    <recommendedName>
        <fullName evidence="3 8">Diaminopimelate epimerase</fullName>
        <shortName evidence="8">DAP epimerase</shortName>
        <ecNumber evidence="3 8">5.1.1.7</ecNumber>
    </recommendedName>
    <alternativeName>
        <fullName evidence="8">PLP-independent amino acid racemase</fullName>
    </alternativeName>
</protein>